<evidence type="ECO:0008006" key="3">
    <source>
        <dbReference type="Google" id="ProtNLM"/>
    </source>
</evidence>
<organism evidence="1 2">
    <name type="scientific">Candidatus Sungbacteria bacterium RIFCSPHIGHO2_02_FULL_52_23</name>
    <dbReference type="NCBI Taxonomy" id="1802274"/>
    <lineage>
        <taxon>Bacteria</taxon>
        <taxon>Candidatus Sungiibacteriota</taxon>
    </lineage>
</organism>
<dbReference type="AlphaFoldDB" id="A0A1G2KVL7"/>
<dbReference type="Pfam" id="PF10049">
    <property type="entry name" value="DUF2283"/>
    <property type="match status" value="1"/>
</dbReference>
<dbReference type="STRING" id="1802274.A3J58_03175"/>
<sequence length="79" mass="8942">MANHKKQIKMSYEPEADVLRIEASHKPIEYAAEMGDAIVHFSPDGTPVYFEILKVSRFLKQASKLLPLSLRRSFAPARA</sequence>
<evidence type="ECO:0000313" key="1">
    <source>
        <dbReference type="EMBL" id="OHA03487.1"/>
    </source>
</evidence>
<gene>
    <name evidence="1" type="ORF">A3J58_03175</name>
</gene>
<dbReference type="InterPro" id="IPR019270">
    <property type="entry name" value="DUF2283"/>
</dbReference>
<dbReference type="EMBL" id="MHQM01000025">
    <property type="protein sequence ID" value="OHA03487.1"/>
    <property type="molecule type" value="Genomic_DNA"/>
</dbReference>
<comment type="caution">
    <text evidence="1">The sequence shown here is derived from an EMBL/GenBank/DDBJ whole genome shotgun (WGS) entry which is preliminary data.</text>
</comment>
<name>A0A1G2KVL7_9BACT</name>
<dbReference type="Proteomes" id="UP000178510">
    <property type="component" value="Unassembled WGS sequence"/>
</dbReference>
<protein>
    <recommendedName>
        <fullName evidence="3">DUF2283 domain-containing protein</fullName>
    </recommendedName>
</protein>
<accession>A0A1G2KVL7</accession>
<reference evidence="1 2" key="1">
    <citation type="journal article" date="2016" name="Nat. Commun.">
        <title>Thousands of microbial genomes shed light on interconnected biogeochemical processes in an aquifer system.</title>
        <authorList>
            <person name="Anantharaman K."/>
            <person name="Brown C.T."/>
            <person name="Hug L.A."/>
            <person name="Sharon I."/>
            <person name="Castelle C.J."/>
            <person name="Probst A.J."/>
            <person name="Thomas B.C."/>
            <person name="Singh A."/>
            <person name="Wilkins M.J."/>
            <person name="Karaoz U."/>
            <person name="Brodie E.L."/>
            <person name="Williams K.H."/>
            <person name="Hubbard S.S."/>
            <person name="Banfield J.F."/>
        </authorList>
    </citation>
    <scope>NUCLEOTIDE SEQUENCE [LARGE SCALE GENOMIC DNA]</scope>
</reference>
<evidence type="ECO:0000313" key="2">
    <source>
        <dbReference type="Proteomes" id="UP000178510"/>
    </source>
</evidence>
<proteinExistence type="predicted"/>